<dbReference type="Pfam" id="PF05768">
    <property type="entry name" value="Glrx-like"/>
    <property type="match status" value="1"/>
</dbReference>
<dbReference type="Proteomes" id="UP001274830">
    <property type="component" value="Unassembled WGS sequence"/>
</dbReference>
<protein>
    <recommendedName>
        <fullName evidence="1">Glutaredoxin-like protein</fullName>
    </recommendedName>
</protein>
<dbReference type="AlphaFoldDB" id="A0AAE0TSQ3"/>
<keyword evidence="3" id="KW-1185">Reference proteome</keyword>
<reference evidence="2" key="1">
    <citation type="submission" date="2023-07" db="EMBL/GenBank/DDBJ databases">
        <title>Black Yeasts Isolated from many extreme environments.</title>
        <authorList>
            <person name="Coleine C."/>
            <person name="Stajich J.E."/>
            <person name="Selbmann L."/>
        </authorList>
    </citation>
    <scope>NUCLEOTIDE SEQUENCE</scope>
    <source>
        <strain evidence="2">CCFEE 5485</strain>
    </source>
</reference>
<keyword evidence="1" id="KW-0813">Transport</keyword>
<dbReference type="InterPro" id="IPR052565">
    <property type="entry name" value="Glutaredoxin-like_YDR286C"/>
</dbReference>
<evidence type="ECO:0000313" key="3">
    <source>
        <dbReference type="Proteomes" id="UP001274830"/>
    </source>
</evidence>
<dbReference type="SUPFAM" id="SSF52833">
    <property type="entry name" value="Thioredoxin-like"/>
    <property type="match status" value="1"/>
</dbReference>
<accession>A0AAE0TSQ3</accession>
<dbReference type="InterPro" id="IPR008554">
    <property type="entry name" value="Glutaredoxin-like"/>
</dbReference>
<dbReference type="EMBL" id="JAUTXT010000031">
    <property type="protein sequence ID" value="KAK3672692.1"/>
    <property type="molecule type" value="Genomic_DNA"/>
</dbReference>
<dbReference type="PANTHER" id="PTHR33558">
    <property type="entry name" value="GLUTAREDOXIN-LIKE PROTEIN C5ORF63 HOMOLOG"/>
    <property type="match status" value="1"/>
</dbReference>
<evidence type="ECO:0000313" key="2">
    <source>
        <dbReference type="EMBL" id="KAK3672692.1"/>
    </source>
</evidence>
<organism evidence="2 3">
    <name type="scientific">Recurvomyces mirabilis</name>
    <dbReference type="NCBI Taxonomy" id="574656"/>
    <lineage>
        <taxon>Eukaryota</taxon>
        <taxon>Fungi</taxon>
        <taxon>Dikarya</taxon>
        <taxon>Ascomycota</taxon>
        <taxon>Pezizomycotina</taxon>
        <taxon>Dothideomycetes</taxon>
        <taxon>Dothideomycetidae</taxon>
        <taxon>Mycosphaerellales</taxon>
        <taxon>Teratosphaeriaceae</taxon>
        <taxon>Recurvomyces</taxon>
    </lineage>
</organism>
<keyword evidence="1" id="KW-0249">Electron transport</keyword>
<evidence type="ECO:0000256" key="1">
    <source>
        <dbReference type="RuleBase" id="RU363082"/>
    </source>
</evidence>
<comment type="similarity">
    <text evidence="1">Belongs to the glutaredoxin family.</text>
</comment>
<comment type="caution">
    <text evidence="2">The sequence shown here is derived from an EMBL/GenBank/DDBJ whole genome shotgun (WGS) entry which is preliminary data.</text>
</comment>
<name>A0AAE0TSQ3_9PEZI</name>
<dbReference type="PANTHER" id="PTHR33558:SF1">
    <property type="entry name" value="GLUTAREDOXIN-LIKE PROTEIN C5ORF63 HOMOLOG"/>
    <property type="match status" value="1"/>
</dbReference>
<dbReference type="Gene3D" id="3.40.30.10">
    <property type="entry name" value="Glutaredoxin"/>
    <property type="match status" value="1"/>
</dbReference>
<dbReference type="InterPro" id="IPR036249">
    <property type="entry name" value="Thioredoxin-like_sf"/>
</dbReference>
<gene>
    <name evidence="2" type="ORF">LTR78_007504</name>
</gene>
<proteinExistence type="inferred from homology"/>
<sequence length="106" mass="12015">MLATRSLCQQALRLTLFTRQNCGLCRDAKVVLSGVRKKRDFGYEEIDVMTAGQQKWKDTYEFDTPVVHIDKSNAGGKIGETTTKAKKLMHRFKEVELMSAMDEVGN</sequence>